<evidence type="ECO:0000313" key="1">
    <source>
        <dbReference type="EMBL" id="MCS5737562.1"/>
    </source>
</evidence>
<dbReference type="EMBL" id="JANLCJ010000824">
    <property type="protein sequence ID" value="MCS5737562.1"/>
    <property type="molecule type" value="Genomic_DNA"/>
</dbReference>
<reference evidence="1" key="1">
    <citation type="submission" date="2022-08" db="EMBL/GenBank/DDBJ databases">
        <authorList>
            <person name="Deng Y."/>
            <person name="Han X.-F."/>
            <person name="Zhang Y.-Q."/>
        </authorList>
    </citation>
    <scope>NUCLEOTIDE SEQUENCE</scope>
    <source>
        <strain evidence="1">CPCC 203386</strain>
    </source>
</reference>
<sequence length="90" mass="10141">RLLRYCPIRISMQNMGYLAAFGNPRFAGWMPVAGVFPICGIVKSNAYLNACNVYLVNTKNSFAKLIFRGIISFVNPTTKELPNEQHDPLF</sequence>
<accession>A0ABT2HCH0</accession>
<comment type="caution">
    <text evidence="1">The sequence shown here is derived from an EMBL/GenBank/DDBJ whole genome shotgun (WGS) entry which is preliminary data.</text>
</comment>
<keyword evidence="2" id="KW-1185">Reference proteome</keyword>
<gene>
    <name evidence="1" type="ORF">N1032_27910</name>
</gene>
<organism evidence="1 2">
    <name type="scientific">Herbiconiux daphne</name>
    <dbReference type="NCBI Taxonomy" id="2970914"/>
    <lineage>
        <taxon>Bacteria</taxon>
        <taxon>Bacillati</taxon>
        <taxon>Actinomycetota</taxon>
        <taxon>Actinomycetes</taxon>
        <taxon>Micrococcales</taxon>
        <taxon>Microbacteriaceae</taxon>
        <taxon>Herbiconiux</taxon>
    </lineage>
</organism>
<name>A0ABT2HCH0_9MICO</name>
<feature type="non-terminal residue" evidence="1">
    <location>
        <position position="1"/>
    </location>
</feature>
<evidence type="ECO:0000313" key="2">
    <source>
        <dbReference type="Proteomes" id="UP001165586"/>
    </source>
</evidence>
<dbReference type="RefSeq" id="WP_259543991.1">
    <property type="nucleotide sequence ID" value="NZ_JANLCJ010000824.1"/>
</dbReference>
<dbReference type="Proteomes" id="UP001165586">
    <property type="component" value="Unassembled WGS sequence"/>
</dbReference>
<protein>
    <submittedName>
        <fullName evidence="1">Uncharacterized protein</fullName>
    </submittedName>
</protein>
<proteinExistence type="predicted"/>